<feature type="domain" description="RNase III" evidence="11">
    <location>
        <begin position="311"/>
        <end position="460"/>
    </location>
</feature>
<dbReference type="GO" id="GO:0030422">
    <property type="term" value="P:siRNA processing"/>
    <property type="evidence" value="ECO:0007669"/>
    <property type="project" value="TreeGrafter"/>
</dbReference>
<accession>A0A218XNK6</accession>
<keyword evidence="4" id="KW-0479">Metal-binding</keyword>
<comment type="caution">
    <text evidence="12">The sequence shown here is derived from an EMBL/GenBank/DDBJ whole genome shotgun (WGS) entry which is preliminary data.</text>
</comment>
<dbReference type="GO" id="GO:0003723">
    <property type="term" value="F:RNA binding"/>
    <property type="evidence" value="ECO:0007669"/>
    <property type="project" value="UniProtKB-UniRule"/>
</dbReference>
<evidence type="ECO:0000256" key="7">
    <source>
        <dbReference type="ARBA" id="ARBA00022842"/>
    </source>
</evidence>
<dbReference type="Pfam" id="PF00035">
    <property type="entry name" value="dsrm"/>
    <property type="match status" value="3"/>
</dbReference>
<dbReference type="PROSITE" id="PS50142">
    <property type="entry name" value="RNASE_3_2"/>
    <property type="match status" value="2"/>
</dbReference>
<dbReference type="PANTHER" id="PTHR14950">
    <property type="entry name" value="DICER-RELATED"/>
    <property type="match status" value="1"/>
</dbReference>
<evidence type="ECO:0000259" key="10">
    <source>
        <dbReference type="PROSITE" id="PS50137"/>
    </source>
</evidence>
<feature type="domain" description="DRBM" evidence="10">
    <location>
        <begin position="488"/>
        <end position="551"/>
    </location>
</feature>
<evidence type="ECO:0000313" key="13">
    <source>
        <dbReference type="Proteomes" id="UP000197138"/>
    </source>
</evidence>
<dbReference type="PROSITE" id="PS00517">
    <property type="entry name" value="RNASE_3_1"/>
    <property type="match status" value="2"/>
</dbReference>
<name>A0A218XNK6_PUNGR</name>
<dbReference type="CDD" id="cd00593">
    <property type="entry name" value="RIBOc"/>
    <property type="match status" value="2"/>
</dbReference>
<evidence type="ECO:0000256" key="1">
    <source>
        <dbReference type="ARBA" id="ARBA00001936"/>
    </source>
</evidence>
<feature type="domain" description="RNase III" evidence="11">
    <location>
        <begin position="45"/>
        <end position="189"/>
    </location>
</feature>
<dbReference type="Pfam" id="PF00636">
    <property type="entry name" value="Ribonuclease_3"/>
    <property type="match status" value="2"/>
</dbReference>
<protein>
    <submittedName>
        <fullName evidence="12">Uncharacterized protein</fullName>
    </submittedName>
</protein>
<dbReference type="SMART" id="SM00535">
    <property type="entry name" value="RIBOc"/>
    <property type="match status" value="2"/>
</dbReference>
<evidence type="ECO:0000256" key="5">
    <source>
        <dbReference type="ARBA" id="ARBA00022759"/>
    </source>
</evidence>
<dbReference type="AlphaFoldDB" id="A0A218XNK6"/>
<dbReference type="SMART" id="SM00358">
    <property type="entry name" value="DSRM"/>
    <property type="match status" value="3"/>
</dbReference>
<dbReference type="CDD" id="cd19875">
    <property type="entry name" value="DSRM_EIF2AK2-like"/>
    <property type="match status" value="1"/>
</dbReference>
<dbReference type="Gene3D" id="1.10.1520.10">
    <property type="entry name" value="Ribonuclease III domain"/>
    <property type="match status" value="2"/>
</dbReference>
<comment type="cofactor">
    <cofactor evidence="1">
        <name>Mn(2+)</name>
        <dbReference type="ChEBI" id="CHEBI:29035"/>
    </cofactor>
</comment>
<dbReference type="GO" id="GO:0004525">
    <property type="term" value="F:ribonuclease III activity"/>
    <property type="evidence" value="ECO:0007669"/>
    <property type="project" value="InterPro"/>
</dbReference>
<evidence type="ECO:0000313" key="12">
    <source>
        <dbReference type="EMBL" id="OWM85872.1"/>
    </source>
</evidence>
<evidence type="ECO:0000256" key="2">
    <source>
        <dbReference type="ARBA" id="ARBA00001946"/>
    </source>
</evidence>
<dbReference type="PROSITE" id="PS50137">
    <property type="entry name" value="DS_RBD"/>
    <property type="match status" value="3"/>
</dbReference>
<proteinExistence type="predicted"/>
<dbReference type="InterPro" id="IPR036389">
    <property type="entry name" value="RNase_III_sf"/>
</dbReference>
<sequence length="652" mass="73077">MDASGYAIIPQECTYRWHYRPHRPLPPPLPVAPPGRTTVIDPCILSAVERDILWYSFRDLGLLEEALIHPSCVGSPSNYERLEFLGDSALGLAVTNHLYESYPELDPGQLSLLKAANISTEKLARAALRSGLYRCFRHNTATLDDKVREFAEAVKREENTVVHGGTVKAPKVLADVVESVAAAVYVDVNLNLKRLWVIFRHILEPIVTLDELRHQPQPVSMLYELCQKNGKTVNISHWLDGEKHIARVCVDGKFIASGSSEHREIAKLDAAKLALAKFADPKPAREREGAIGSPERVKKKLHRERKNFPSIFGVEEILGYEFRNRRLLEEALTHSSYDENSSYERLEFVGDAVLELALTNYVYSAYPKADQGQLSLLRAANISTEKFARVALYHGLYWFMRHSLAALDDKASPVSSKVQKFAKAVEEDGDAAVYGGSVKAPKVLADIAESVAAAIYVDIGFDLEQLWVIFRSLLEPVVTLEVLQHQPQPVTLLYELCQKKGKTVHFQNWKKHSRNITSVFVDGKFVASGSSRMKETAKLNAAKSALMKLSELEHLNRGEVEIPDWIDGPFEIEGAKQKLLELCGKKKWSYPTYSREKEMGPTNDKKFICSVKIPTSEGVLCMMGDEKNRIKDAENSAASLMIRALYESNLLS</sequence>
<feature type="domain" description="DRBM" evidence="10">
    <location>
        <begin position="204"/>
        <end position="280"/>
    </location>
</feature>
<dbReference type="SUPFAM" id="SSF69065">
    <property type="entry name" value="RNase III domain-like"/>
    <property type="match status" value="2"/>
</dbReference>
<keyword evidence="5" id="KW-0255">Endonuclease</keyword>
<dbReference type="InterPro" id="IPR014720">
    <property type="entry name" value="dsRBD_dom"/>
</dbReference>
<dbReference type="GO" id="GO:0046872">
    <property type="term" value="F:metal ion binding"/>
    <property type="evidence" value="ECO:0007669"/>
    <property type="project" value="UniProtKB-KW"/>
</dbReference>
<gene>
    <name evidence="12" type="ORF">CDL15_Pgr012122</name>
</gene>
<organism evidence="12 13">
    <name type="scientific">Punica granatum</name>
    <name type="common">Pomegranate</name>
    <dbReference type="NCBI Taxonomy" id="22663"/>
    <lineage>
        <taxon>Eukaryota</taxon>
        <taxon>Viridiplantae</taxon>
        <taxon>Streptophyta</taxon>
        <taxon>Embryophyta</taxon>
        <taxon>Tracheophyta</taxon>
        <taxon>Spermatophyta</taxon>
        <taxon>Magnoliopsida</taxon>
        <taxon>eudicotyledons</taxon>
        <taxon>Gunneridae</taxon>
        <taxon>Pentapetalae</taxon>
        <taxon>rosids</taxon>
        <taxon>malvids</taxon>
        <taxon>Myrtales</taxon>
        <taxon>Lythraceae</taxon>
        <taxon>Punica</taxon>
    </lineage>
</organism>
<evidence type="ECO:0000256" key="3">
    <source>
        <dbReference type="ARBA" id="ARBA00022722"/>
    </source>
</evidence>
<dbReference type="Gene3D" id="3.30.160.20">
    <property type="match status" value="3"/>
</dbReference>
<dbReference type="SUPFAM" id="SSF54768">
    <property type="entry name" value="dsRNA-binding domain-like"/>
    <property type="match status" value="3"/>
</dbReference>
<reference evidence="13" key="1">
    <citation type="journal article" date="2017" name="Plant J.">
        <title>The pomegranate (Punica granatum L.) genome and the genomics of punicalagin biosynthesis.</title>
        <authorList>
            <person name="Qin G."/>
            <person name="Xu C."/>
            <person name="Ming R."/>
            <person name="Tang H."/>
            <person name="Guyot R."/>
            <person name="Kramer E.M."/>
            <person name="Hu Y."/>
            <person name="Yi X."/>
            <person name="Qi Y."/>
            <person name="Xu X."/>
            <person name="Gao Z."/>
            <person name="Pan H."/>
            <person name="Jian J."/>
            <person name="Tian Y."/>
            <person name="Yue Z."/>
            <person name="Xu Y."/>
        </authorList>
    </citation>
    <scope>NUCLEOTIDE SEQUENCE [LARGE SCALE GENOMIC DNA]</scope>
    <source>
        <strain evidence="13">cv. Dabenzi</strain>
    </source>
</reference>
<dbReference type="GO" id="GO:0005737">
    <property type="term" value="C:cytoplasm"/>
    <property type="evidence" value="ECO:0007669"/>
    <property type="project" value="TreeGrafter"/>
</dbReference>
<dbReference type="CDD" id="cd00048">
    <property type="entry name" value="DSRM_SF"/>
    <property type="match status" value="1"/>
</dbReference>
<dbReference type="PANTHER" id="PTHR14950:SF49">
    <property type="entry name" value="RIBONUCLEASE 3-LIKE PROTEIN 2-RELATED"/>
    <property type="match status" value="1"/>
</dbReference>
<dbReference type="EMBL" id="MTKT01001111">
    <property type="protein sequence ID" value="OWM85872.1"/>
    <property type="molecule type" value="Genomic_DNA"/>
</dbReference>
<evidence type="ECO:0000256" key="9">
    <source>
        <dbReference type="PROSITE-ProRule" id="PRU00266"/>
    </source>
</evidence>
<dbReference type="Proteomes" id="UP000197138">
    <property type="component" value="Unassembled WGS sequence"/>
</dbReference>
<comment type="cofactor">
    <cofactor evidence="2">
        <name>Mg(2+)</name>
        <dbReference type="ChEBI" id="CHEBI:18420"/>
    </cofactor>
</comment>
<keyword evidence="7" id="KW-0460">Magnesium</keyword>
<keyword evidence="8 9" id="KW-0694">RNA-binding</keyword>
<dbReference type="FunFam" id="1.10.1520.10:FF:000004">
    <property type="entry name" value="Endoribonuclease dicer-like 1"/>
    <property type="match status" value="2"/>
</dbReference>
<dbReference type="GO" id="GO:0005634">
    <property type="term" value="C:nucleus"/>
    <property type="evidence" value="ECO:0007669"/>
    <property type="project" value="TreeGrafter"/>
</dbReference>
<evidence type="ECO:0000256" key="6">
    <source>
        <dbReference type="ARBA" id="ARBA00022801"/>
    </source>
</evidence>
<evidence type="ECO:0000256" key="8">
    <source>
        <dbReference type="ARBA" id="ARBA00022884"/>
    </source>
</evidence>
<evidence type="ECO:0000256" key="4">
    <source>
        <dbReference type="ARBA" id="ARBA00022723"/>
    </source>
</evidence>
<keyword evidence="6" id="KW-0378">Hydrolase</keyword>
<evidence type="ECO:0000259" key="11">
    <source>
        <dbReference type="PROSITE" id="PS50142"/>
    </source>
</evidence>
<feature type="domain" description="DRBM" evidence="10">
    <location>
        <begin position="574"/>
        <end position="647"/>
    </location>
</feature>
<keyword evidence="3" id="KW-0540">Nuclease</keyword>
<dbReference type="InterPro" id="IPR000999">
    <property type="entry name" value="RNase_III_dom"/>
</dbReference>